<dbReference type="InterPro" id="IPR008523">
    <property type="entry name" value="DUF805"/>
</dbReference>
<reference evidence="2" key="1">
    <citation type="submission" date="2020-02" db="EMBL/GenBank/DDBJ databases">
        <authorList>
            <person name="Meier V. D."/>
        </authorList>
    </citation>
    <scope>NUCLEOTIDE SEQUENCE</scope>
    <source>
        <strain evidence="2">AVDCRST_MAG01</strain>
    </source>
</reference>
<dbReference type="PANTHER" id="PTHR34980:SF2">
    <property type="entry name" value="INNER MEMBRANE PROTEIN YHAH-RELATED"/>
    <property type="match status" value="1"/>
</dbReference>
<protein>
    <recommendedName>
        <fullName evidence="3">Integral membrane protein</fullName>
    </recommendedName>
</protein>
<dbReference type="GO" id="GO:0005886">
    <property type="term" value="C:plasma membrane"/>
    <property type="evidence" value="ECO:0007669"/>
    <property type="project" value="TreeGrafter"/>
</dbReference>
<sequence>MGWYIEALKKYAVFGGRSRRMEYWSFVLFNFVVFVVLAGIDALLGTFSSASGVGLLSGIYVLATLVPILALSVRRLHDIDRSGWWVLTYLLPLIGPLVLLVFAVLDGTPGDNRYGPNPKGATARAV</sequence>
<dbReference type="EMBL" id="CADCUW010000187">
    <property type="protein sequence ID" value="CAA9405239.1"/>
    <property type="molecule type" value="Genomic_DNA"/>
</dbReference>
<organism evidence="2">
    <name type="scientific">uncultured Rubrobacteraceae bacterium</name>
    <dbReference type="NCBI Taxonomy" id="349277"/>
    <lineage>
        <taxon>Bacteria</taxon>
        <taxon>Bacillati</taxon>
        <taxon>Actinomycetota</taxon>
        <taxon>Rubrobacteria</taxon>
        <taxon>Rubrobacterales</taxon>
        <taxon>Rubrobacteraceae</taxon>
        <taxon>environmental samples</taxon>
    </lineage>
</organism>
<gene>
    <name evidence="2" type="ORF">AVDCRST_MAG01-01-1278</name>
</gene>
<feature type="transmembrane region" description="Helical" evidence="1">
    <location>
        <begin position="21"/>
        <end position="40"/>
    </location>
</feature>
<evidence type="ECO:0008006" key="3">
    <source>
        <dbReference type="Google" id="ProtNLM"/>
    </source>
</evidence>
<dbReference type="AlphaFoldDB" id="A0A6J4P733"/>
<proteinExistence type="predicted"/>
<feature type="transmembrane region" description="Helical" evidence="1">
    <location>
        <begin position="84"/>
        <end position="105"/>
    </location>
</feature>
<dbReference type="Pfam" id="PF05656">
    <property type="entry name" value="DUF805"/>
    <property type="match status" value="1"/>
</dbReference>
<accession>A0A6J4P733</accession>
<name>A0A6J4P733_9ACTN</name>
<keyword evidence="1" id="KW-0812">Transmembrane</keyword>
<keyword evidence="1" id="KW-1133">Transmembrane helix</keyword>
<evidence type="ECO:0000313" key="2">
    <source>
        <dbReference type="EMBL" id="CAA9405239.1"/>
    </source>
</evidence>
<dbReference type="PANTHER" id="PTHR34980">
    <property type="entry name" value="INNER MEMBRANE PROTEIN-RELATED-RELATED"/>
    <property type="match status" value="1"/>
</dbReference>
<evidence type="ECO:0000256" key="1">
    <source>
        <dbReference type="SAM" id="Phobius"/>
    </source>
</evidence>
<feature type="transmembrane region" description="Helical" evidence="1">
    <location>
        <begin position="52"/>
        <end position="72"/>
    </location>
</feature>
<keyword evidence="1" id="KW-0472">Membrane</keyword>